<evidence type="ECO:0000256" key="11">
    <source>
        <dbReference type="ARBA" id="ARBA00023204"/>
    </source>
</evidence>
<dbReference type="GO" id="GO:0032259">
    <property type="term" value="P:methylation"/>
    <property type="evidence" value="ECO:0007669"/>
    <property type="project" value="UniProtKB-KW"/>
</dbReference>
<keyword evidence="4" id="KW-0479">Metal-binding</keyword>
<dbReference type="GO" id="GO:0003700">
    <property type="term" value="F:DNA-binding transcription factor activity"/>
    <property type="evidence" value="ECO:0007669"/>
    <property type="project" value="InterPro"/>
</dbReference>
<dbReference type="GO" id="GO:0006307">
    <property type="term" value="P:DNA alkylation repair"/>
    <property type="evidence" value="ECO:0007669"/>
    <property type="project" value="UniProtKB-ARBA"/>
</dbReference>
<dbReference type="InterPro" id="IPR010316">
    <property type="entry name" value="AlkA_N"/>
</dbReference>
<dbReference type="Gene3D" id="1.10.10.60">
    <property type="entry name" value="Homeodomain-like"/>
    <property type="match status" value="1"/>
</dbReference>
<proteinExistence type="predicted"/>
<dbReference type="InterPro" id="IPR035451">
    <property type="entry name" value="Ada-like_dom_sf"/>
</dbReference>
<dbReference type="PROSITE" id="PS01124">
    <property type="entry name" value="HTH_ARAC_FAMILY_2"/>
    <property type="match status" value="1"/>
</dbReference>
<gene>
    <name evidence="14" type="ORF">FQ377_14305</name>
</gene>
<evidence type="ECO:0000256" key="4">
    <source>
        <dbReference type="ARBA" id="ARBA00022723"/>
    </source>
</evidence>
<evidence type="ECO:0000256" key="8">
    <source>
        <dbReference type="ARBA" id="ARBA00023125"/>
    </source>
</evidence>
<evidence type="ECO:0000256" key="6">
    <source>
        <dbReference type="ARBA" id="ARBA00022833"/>
    </source>
</evidence>
<dbReference type="GO" id="GO:0043565">
    <property type="term" value="F:sequence-specific DNA binding"/>
    <property type="evidence" value="ECO:0007669"/>
    <property type="project" value="InterPro"/>
</dbReference>
<dbReference type="InterPro" id="IPR050204">
    <property type="entry name" value="AraC_XylS_family_regulators"/>
</dbReference>
<keyword evidence="8" id="KW-0238">DNA-binding</keyword>
<name>A0A5D0XI25_9MICC</name>
<evidence type="ECO:0000256" key="1">
    <source>
        <dbReference type="ARBA" id="ARBA00001947"/>
    </source>
</evidence>
<comment type="caution">
    <text evidence="14">The sequence shown here is derived from an EMBL/GenBank/DDBJ whole genome shotgun (WGS) entry which is preliminary data.</text>
</comment>
<dbReference type="InterPro" id="IPR009057">
    <property type="entry name" value="Homeodomain-like_sf"/>
</dbReference>
<dbReference type="Proteomes" id="UP000323410">
    <property type="component" value="Unassembled WGS sequence"/>
</dbReference>
<accession>A0A5D0XI25</accession>
<feature type="region of interest" description="Disordered" evidence="12">
    <location>
        <begin position="181"/>
        <end position="201"/>
    </location>
</feature>
<dbReference type="PANTHER" id="PTHR46796">
    <property type="entry name" value="HTH-TYPE TRANSCRIPTIONAL ACTIVATOR RHAS-RELATED"/>
    <property type="match status" value="1"/>
</dbReference>
<keyword evidence="3" id="KW-0808">Transferase</keyword>
<evidence type="ECO:0000256" key="3">
    <source>
        <dbReference type="ARBA" id="ARBA00022679"/>
    </source>
</evidence>
<reference evidence="14 15" key="1">
    <citation type="submission" date="2019-08" db="EMBL/GenBank/DDBJ databases">
        <title>Genone of Arthrobacter echini P9.</title>
        <authorList>
            <person name="Bowman J.P."/>
        </authorList>
    </citation>
    <scope>NUCLEOTIDE SEQUENCE [LARGE SCALE GENOMIC DNA]</scope>
    <source>
        <strain evidence="14 15">P9</strain>
    </source>
</reference>
<dbReference type="SUPFAM" id="SSF46689">
    <property type="entry name" value="Homeodomain-like"/>
    <property type="match status" value="1"/>
</dbReference>
<evidence type="ECO:0000256" key="5">
    <source>
        <dbReference type="ARBA" id="ARBA00022763"/>
    </source>
</evidence>
<dbReference type="FunFam" id="3.40.10.10:FF:000001">
    <property type="entry name" value="DNA-3-methyladenine glycosylase 2"/>
    <property type="match status" value="1"/>
</dbReference>
<dbReference type="Pfam" id="PF12833">
    <property type="entry name" value="HTH_18"/>
    <property type="match status" value="1"/>
</dbReference>
<dbReference type="InterPro" id="IPR011257">
    <property type="entry name" value="DNA_glycosylase"/>
</dbReference>
<keyword evidence="5" id="KW-0227">DNA damage</keyword>
<evidence type="ECO:0000259" key="13">
    <source>
        <dbReference type="PROSITE" id="PS01124"/>
    </source>
</evidence>
<evidence type="ECO:0000313" key="14">
    <source>
        <dbReference type="EMBL" id="TYC96075.1"/>
    </source>
</evidence>
<dbReference type="SMART" id="SM00342">
    <property type="entry name" value="HTH_ARAC"/>
    <property type="match status" value="1"/>
</dbReference>
<dbReference type="InterPro" id="IPR018060">
    <property type="entry name" value="HTH_AraC"/>
</dbReference>
<keyword evidence="2" id="KW-0489">Methyltransferase</keyword>
<dbReference type="Pfam" id="PF06029">
    <property type="entry name" value="AlkA_N"/>
    <property type="match status" value="1"/>
</dbReference>
<dbReference type="InterPro" id="IPR037046">
    <property type="entry name" value="AlkA_N_sf"/>
</dbReference>
<dbReference type="EMBL" id="VSLD01000015">
    <property type="protein sequence ID" value="TYC96075.1"/>
    <property type="molecule type" value="Genomic_DNA"/>
</dbReference>
<feature type="domain" description="HTH araC/xylS-type" evidence="13">
    <location>
        <begin position="85"/>
        <end position="183"/>
    </location>
</feature>
<evidence type="ECO:0000256" key="12">
    <source>
        <dbReference type="SAM" id="MobiDB-lite"/>
    </source>
</evidence>
<dbReference type="Gene3D" id="3.30.310.20">
    <property type="entry name" value="DNA-3-methyladenine glycosylase AlkA, N-terminal domain"/>
    <property type="match status" value="1"/>
</dbReference>
<dbReference type="AlphaFoldDB" id="A0A5D0XI25"/>
<dbReference type="SUPFAM" id="SSF57884">
    <property type="entry name" value="Ada DNA repair protein, N-terminal domain (N-Ada 10)"/>
    <property type="match status" value="1"/>
</dbReference>
<organism evidence="14 15">
    <name type="scientific">Arthrobacter echini</name>
    <dbReference type="NCBI Taxonomy" id="1529066"/>
    <lineage>
        <taxon>Bacteria</taxon>
        <taxon>Bacillati</taxon>
        <taxon>Actinomycetota</taxon>
        <taxon>Actinomycetes</taxon>
        <taxon>Micrococcales</taxon>
        <taxon>Micrococcaceae</taxon>
        <taxon>Arthrobacter</taxon>
    </lineage>
</organism>
<comment type="cofactor">
    <cofactor evidence="1">
        <name>Zn(2+)</name>
        <dbReference type="ChEBI" id="CHEBI:29105"/>
    </cofactor>
</comment>
<evidence type="ECO:0000313" key="15">
    <source>
        <dbReference type="Proteomes" id="UP000323410"/>
    </source>
</evidence>
<dbReference type="Gene3D" id="3.40.10.10">
    <property type="entry name" value="DNA Methylphosphotriester Repair Domain"/>
    <property type="match status" value="1"/>
</dbReference>
<dbReference type="Pfam" id="PF02805">
    <property type="entry name" value="Ada_Zn_binding"/>
    <property type="match status" value="1"/>
</dbReference>
<keyword evidence="11" id="KW-0234">DNA repair</keyword>
<dbReference type="RefSeq" id="WP_148601856.1">
    <property type="nucleotide sequence ID" value="NZ_VSLD01000015.1"/>
</dbReference>
<dbReference type="Gene3D" id="1.10.340.30">
    <property type="entry name" value="Hypothetical protein, domain 2"/>
    <property type="match status" value="1"/>
</dbReference>
<keyword evidence="9" id="KW-0010">Activator</keyword>
<sequence length="527" mass="55353">MDFGQQYAAIDARDARFDGQFITAVSSTGIYCRPSCPARTPKPANVTFYRTSAAAHDAGYRACKRCLPDAVPGDPAWNLRRDTAARAMRLIADGEVDRTGVDGLAARLGYSPRQLGRILRHELGAGALSLARAQRAQTARTLLTASTLRFADVAFAAGFGSVRQFNDTLQQVFDLTPGQVRATARRGSGSGPPGSDHDAGGPVRISLLLPTRLPFDNGIFDVLREQAVAGVEQATASTYARTLRLPGGPAWFHAEAVRTGSSGGAALPVTVSVGGLGDLPPLLSRIRRLFDLDADPMAVDLALSRVPVLRGLVASRPGLRVPGSVDAEETVLRALVVQDMPGPGTTAALDRLAALGPAVQGPGSPLTRLFPSAQHIAAAPDALLPGSPACRQALRTVAQQLASGALAVDVGADADELRSHLLVLDGVSAGTADYVVMRVLGHPDVALTDDPDVRDSWSGLAAQRAATIRATDAGDHPALDEAMAAARPWRSYATEHLRRAANLPDLAPEQAAPRSYATYSYPASERK</sequence>
<keyword evidence="10" id="KW-0804">Transcription</keyword>
<evidence type="ECO:0000256" key="2">
    <source>
        <dbReference type="ARBA" id="ARBA00022603"/>
    </source>
</evidence>
<dbReference type="GO" id="GO:0008168">
    <property type="term" value="F:methyltransferase activity"/>
    <property type="evidence" value="ECO:0007669"/>
    <property type="project" value="UniProtKB-KW"/>
</dbReference>
<protein>
    <submittedName>
        <fullName evidence="14">DNA-3-methyladenine glycosylase 2 family protein</fullName>
    </submittedName>
</protein>
<dbReference type="OrthoDB" id="9811249at2"/>
<dbReference type="GO" id="GO:0008270">
    <property type="term" value="F:zinc ion binding"/>
    <property type="evidence" value="ECO:0007669"/>
    <property type="project" value="InterPro"/>
</dbReference>
<dbReference type="SUPFAM" id="SSF55945">
    <property type="entry name" value="TATA-box binding protein-like"/>
    <property type="match status" value="1"/>
</dbReference>
<keyword evidence="7" id="KW-0805">Transcription regulation</keyword>
<keyword evidence="6" id="KW-0862">Zinc</keyword>
<dbReference type="SMART" id="SM01009">
    <property type="entry name" value="AlkA_N"/>
    <property type="match status" value="1"/>
</dbReference>
<evidence type="ECO:0000256" key="9">
    <source>
        <dbReference type="ARBA" id="ARBA00023159"/>
    </source>
</evidence>
<evidence type="ECO:0000256" key="10">
    <source>
        <dbReference type="ARBA" id="ARBA00023163"/>
    </source>
</evidence>
<dbReference type="InterPro" id="IPR004026">
    <property type="entry name" value="Ada_DNA_repair_Zn-bd"/>
</dbReference>
<dbReference type="PANTHER" id="PTHR46796:SF6">
    <property type="entry name" value="ARAC SUBFAMILY"/>
    <property type="match status" value="1"/>
</dbReference>
<dbReference type="SUPFAM" id="SSF48150">
    <property type="entry name" value="DNA-glycosylase"/>
    <property type="match status" value="1"/>
</dbReference>
<evidence type="ECO:0000256" key="7">
    <source>
        <dbReference type="ARBA" id="ARBA00023015"/>
    </source>
</evidence>
<keyword evidence="15" id="KW-1185">Reference proteome</keyword>